<evidence type="ECO:0000256" key="3">
    <source>
        <dbReference type="ARBA" id="ARBA00007971"/>
    </source>
</evidence>
<accession>A0A501WYH6</accession>
<dbReference type="InterPro" id="IPR006182">
    <property type="entry name" value="FliF_N_dom"/>
</dbReference>
<evidence type="ECO:0000256" key="6">
    <source>
        <dbReference type="ARBA" id="ARBA00022989"/>
    </source>
</evidence>
<evidence type="ECO:0000256" key="2">
    <source>
        <dbReference type="ARBA" id="ARBA00004651"/>
    </source>
</evidence>
<evidence type="ECO:0000256" key="9">
    <source>
        <dbReference type="PIRNR" id="PIRNR004862"/>
    </source>
</evidence>
<keyword evidence="6 11" id="KW-1133">Transmembrane helix</keyword>
<feature type="domain" description="Flagellar M-ring N-terminal" evidence="12">
    <location>
        <begin position="59"/>
        <end position="226"/>
    </location>
</feature>
<feature type="region of interest" description="Disordered" evidence="10">
    <location>
        <begin position="284"/>
        <end position="358"/>
    </location>
</feature>
<dbReference type="PIRSF" id="PIRSF004862">
    <property type="entry name" value="FliF"/>
    <property type="match status" value="1"/>
</dbReference>
<comment type="caution">
    <text evidence="14">The sequence shown here is derived from an EMBL/GenBank/DDBJ whole genome shotgun (WGS) entry which is preliminary data.</text>
</comment>
<protein>
    <recommendedName>
        <fullName evidence="9">Flagellar M-ring protein</fullName>
    </recommendedName>
</protein>
<feature type="compositionally biased region" description="Basic and acidic residues" evidence="10">
    <location>
        <begin position="339"/>
        <end position="358"/>
    </location>
</feature>
<organism evidence="14 15">
    <name type="scientific">Amaricoccus solimangrovi</name>
    <dbReference type="NCBI Taxonomy" id="2589815"/>
    <lineage>
        <taxon>Bacteria</taxon>
        <taxon>Pseudomonadati</taxon>
        <taxon>Pseudomonadota</taxon>
        <taxon>Alphaproteobacteria</taxon>
        <taxon>Rhodobacterales</taxon>
        <taxon>Paracoccaceae</taxon>
        <taxon>Amaricoccus</taxon>
    </lineage>
</organism>
<dbReference type="Proteomes" id="UP000319255">
    <property type="component" value="Unassembled WGS sequence"/>
</dbReference>
<dbReference type="EMBL" id="VFRP01000001">
    <property type="protein sequence ID" value="TPE53832.1"/>
    <property type="molecule type" value="Genomic_DNA"/>
</dbReference>
<sequence length="538" mass="56903">MRRTGGATRAPRHGVRTGEAALQRIRSLWQGLDARGRIIAALSLLAIAAAIFGITRVAGRTETALLYSGLDPAAAGEVVAALEAGNVPYEVRGTAIYVAAETRDRLRLDLAARGLPANGEKGYEILDTLSGFGTTSQMFDAAYWRAKEGELARTITAGADVRAARVHLANPVNQPFARAARGGASVTVTMARGALDPGRARAIRYLVSSAVTGLSPDEVAVLDSDRGVVLAGKEEGADPGAGPKPADRAEALRKSVQRLLEARVGPGRAIVEVNVEAEMERQTITERVIDPESRAAVSSETEQNSESSKGSNPGVTVASNLPDGDAKGGNESTRSTSQSRERHNFDMSETRRERVIEPGRTRRISVAVMVDGITEPGPEGAPVWSPRPPEELETLRLLVRSAIGFDAARGDTVTLETLRFPAVAEEGSLAERAPGLLDGQAALLAQIGALAVIVLALILFVLRPMLSRRPEPAFPALSGPEGALSAAEGASDLLDLPARSQTRIERLREVIASRGEDSAAVLRSWIESPEKDTEPAQS</sequence>
<comment type="subcellular location">
    <subcellularLocation>
        <location evidence="1 9">Bacterial flagellum basal body</location>
    </subcellularLocation>
    <subcellularLocation>
        <location evidence="2">Cell membrane</location>
        <topology evidence="2">Multi-pass membrane protein</topology>
    </subcellularLocation>
</comment>
<dbReference type="NCBIfam" id="TIGR00206">
    <property type="entry name" value="fliF"/>
    <property type="match status" value="1"/>
</dbReference>
<evidence type="ECO:0000259" key="13">
    <source>
        <dbReference type="Pfam" id="PF08345"/>
    </source>
</evidence>
<feature type="transmembrane region" description="Helical" evidence="11">
    <location>
        <begin position="38"/>
        <end position="58"/>
    </location>
</feature>
<dbReference type="GO" id="GO:0003774">
    <property type="term" value="F:cytoskeletal motor activity"/>
    <property type="evidence" value="ECO:0007669"/>
    <property type="project" value="InterPro"/>
</dbReference>
<evidence type="ECO:0000256" key="8">
    <source>
        <dbReference type="ARBA" id="ARBA00023143"/>
    </source>
</evidence>
<keyword evidence="14" id="KW-0966">Cell projection</keyword>
<evidence type="ECO:0000256" key="1">
    <source>
        <dbReference type="ARBA" id="ARBA00004117"/>
    </source>
</evidence>
<dbReference type="OrthoDB" id="9807026at2"/>
<dbReference type="InterPro" id="IPR013556">
    <property type="entry name" value="Flag_M-ring_C"/>
</dbReference>
<proteinExistence type="inferred from homology"/>
<evidence type="ECO:0000313" key="15">
    <source>
        <dbReference type="Proteomes" id="UP000319255"/>
    </source>
</evidence>
<dbReference type="PANTHER" id="PTHR30046:SF0">
    <property type="entry name" value="FLAGELLAR M-RING PROTEIN"/>
    <property type="match status" value="1"/>
</dbReference>
<keyword evidence="4" id="KW-1003">Cell membrane</keyword>
<evidence type="ECO:0000256" key="5">
    <source>
        <dbReference type="ARBA" id="ARBA00022692"/>
    </source>
</evidence>
<feature type="compositionally biased region" description="Basic and acidic residues" evidence="10">
    <location>
        <begin position="284"/>
        <end position="293"/>
    </location>
</feature>
<keyword evidence="14" id="KW-0969">Cilium</keyword>
<feature type="compositionally biased region" description="Polar residues" evidence="10">
    <location>
        <begin position="296"/>
        <end position="319"/>
    </location>
</feature>
<evidence type="ECO:0000259" key="12">
    <source>
        <dbReference type="Pfam" id="PF01514"/>
    </source>
</evidence>
<evidence type="ECO:0000256" key="10">
    <source>
        <dbReference type="SAM" id="MobiDB-lite"/>
    </source>
</evidence>
<keyword evidence="7 11" id="KW-0472">Membrane</keyword>
<gene>
    <name evidence="14" type="primary">fliF</name>
    <name evidence="14" type="ORF">FJM51_01945</name>
</gene>
<comment type="function">
    <text evidence="9">The M ring may be actively involved in energy transduction.</text>
</comment>
<keyword evidence="15" id="KW-1185">Reference proteome</keyword>
<dbReference type="Gene3D" id="3.30.300.30">
    <property type="match status" value="1"/>
</dbReference>
<keyword evidence="8 9" id="KW-0975">Bacterial flagellum</keyword>
<dbReference type="AlphaFoldDB" id="A0A501WYH6"/>
<dbReference type="InterPro" id="IPR000067">
    <property type="entry name" value="FlgMring_FliF"/>
</dbReference>
<dbReference type="PRINTS" id="PR01009">
    <property type="entry name" value="FLGMRINGFLIF"/>
</dbReference>
<dbReference type="GO" id="GO:0071973">
    <property type="term" value="P:bacterial-type flagellum-dependent cell motility"/>
    <property type="evidence" value="ECO:0007669"/>
    <property type="project" value="InterPro"/>
</dbReference>
<name>A0A501WYH6_9RHOB</name>
<evidence type="ECO:0000256" key="7">
    <source>
        <dbReference type="ARBA" id="ARBA00023136"/>
    </source>
</evidence>
<comment type="similarity">
    <text evidence="3 9">Belongs to the FliF family.</text>
</comment>
<dbReference type="GO" id="GO:0009431">
    <property type="term" value="C:bacterial-type flagellum basal body, MS ring"/>
    <property type="evidence" value="ECO:0007669"/>
    <property type="project" value="InterPro"/>
</dbReference>
<keyword evidence="5 11" id="KW-0812">Transmembrane</keyword>
<dbReference type="InterPro" id="IPR045851">
    <property type="entry name" value="AMP-bd_C_sf"/>
</dbReference>
<dbReference type="Pfam" id="PF01514">
    <property type="entry name" value="YscJ_FliF"/>
    <property type="match status" value="1"/>
</dbReference>
<feature type="domain" description="Flagellar M-ring C-terminal" evidence="13">
    <location>
        <begin position="260"/>
        <end position="420"/>
    </location>
</feature>
<dbReference type="InterPro" id="IPR043427">
    <property type="entry name" value="YscJ/FliF"/>
</dbReference>
<dbReference type="Pfam" id="PF08345">
    <property type="entry name" value="YscJ_FliF_C"/>
    <property type="match status" value="1"/>
</dbReference>
<reference evidence="14 15" key="1">
    <citation type="submission" date="2019-06" db="EMBL/GenBank/DDBJ databases">
        <title>A novel bacterium of genus Amaricoccus, isolated from marine sediment.</title>
        <authorList>
            <person name="Huang H."/>
            <person name="Mo K."/>
            <person name="Hu Y."/>
        </authorList>
    </citation>
    <scope>NUCLEOTIDE SEQUENCE [LARGE SCALE GENOMIC DNA]</scope>
    <source>
        <strain evidence="14 15">HB172011</strain>
    </source>
</reference>
<dbReference type="PANTHER" id="PTHR30046">
    <property type="entry name" value="FLAGELLAR M-RING PROTEIN"/>
    <property type="match status" value="1"/>
</dbReference>
<dbReference type="GO" id="GO:0005886">
    <property type="term" value="C:plasma membrane"/>
    <property type="evidence" value="ECO:0007669"/>
    <property type="project" value="UniProtKB-SubCell"/>
</dbReference>
<keyword evidence="14" id="KW-0282">Flagellum</keyword>
<feature type="transmembrane region" description="Helical" evidence="11">
    <location>
        <begin position="441"/>
        <end position="462"/>
    </location>
</feature>
<evidence type="ECO:0000256" key="11">
    <source>
        <dbReference type="SAM" id="Phobius"/>
    </source>
</evidence>
<evidence type="ECO:0000256" key="4">
    <source>
        <dbReference type="ARBA" id="ARBA00022475"/>
    </source>
</evidence>
<evidence type="ECO:0000313" key="14">
    <source>
        <dbReference type="EMBL" id="TPE53832.1"/>
    </source>
</evidence>